<gene>
    <name evidence="1" type="primary">C0J52_07677</name>
    <name evidence="1" type="ORF">TNCT_527381</name>
</gene>
<dbReference type="EMBL" id="BMAO01031647">
    <property type="protein sequence ID" value="GFQ76771.1"/>
    <property type="molecule type" value="Genomic_DNA"/>
</dbReference>
<name>A0A8X6KLE0_TRICU</name>
<dbReference type="OrthoDB" id="10022101at2759"/>
<dbReference type="AlphaFoldDB" id="A0A8X6KLE0"/>
<sequence>MKQRGVIRFLAVEGVGGRDMHRRMKALYDGYSLCSSVVEWRELLEDDTRPGQAHWVITLELNTLVLDNHRNTVDEIHWLLGISVGTTHTIMHQQFNFGKLCAHWVSHQLTREQCDKCANSFRDYF</sequence>
<keyword evidence="2" id="KW-1185">Reference proteome</keyword>
<evidence type="ECO:0000313" key="1">
    <source>
        <dbReference type="EMBL" id="GFQ76771.1"/>
    </source>
</evidence>
<protein>
    <submittedName>
        <fullName evidence="1">Uncharacterized protein</fullName>
    </submittedName>
</protein>
<dbReference type="Proteomes" id="UP000887116">
    <property type="component" value="Unassembled WGS sequence"/>
</dbReference>
<evidence type="ECO:0000313" key="2">
    <source>
        <dbReference type="Proteomes" id="UP000887116"/>
    </source>
</evidence>
<organism evidence="1 2">
    <name type="scientific">Trichonephila clavata</name>
    <name type="common">Joro spider</name>
    <name type="synonym">Nephila clavata</name>
    <dbReference type="NCBI Taxonomy" id="2740835"/>
    <lineage>
        <taxon>Eukaryota</taxon>
        <taxon>Metazoa</taxon>
        <taxon>Ecdysozoa</taxon>
        <taxon>Arthropoda</taxon>
        <taxon>Chelicerata</taxon>
        <taxon>Arachnida</taxon>
        <taxon>Araneae</taxon>
        <taxon>Araneomorphae</taxon>
        <taxon>Entelegynae</taxon>
        <taxon>Araneoidea</taxon>
        <taxon>Nephilidae</taxon>
        <taxon>Trichonephila</taxon>
    </lineage>
</organism>
<reference evidence="1" key="1">
    <citation type="submission" date="2020-07" db="EMBL/GenBank/DDBJ databases">
        <title>Multicomponent nature underlies the extraordinary mechanical properties of spider dragline silk.</title>
        <authorList>
            <person name="Kono N."/>
            <person name="Nakamura H."/>
            <person name="Mori M."/>
            <person name="Yoshida Y."/>
            <person name="Ohtoshi R."/>
            <person name="Malay A.D."/>
            <person name="Moran D.A.P."/>
            <person name="Tomita M."/>
            <person name="Numata K."/>
            <person name="Arakawa K."/>
        </authorList>
    </citation>
    <scope>NUCLEOTIDE SEQUENCE</scope>
</reference>
<proteinExistence type="predicted"/>
<accession>A0A8X6KLE0</accession>
<comment type="caution">
    <text evidence="1">The sequence shown here is derived from an EMBL/GenBank/DDBJ whole genome shotgun (WGS) entry which is preliminary data.</text>
</comment>